<dbReference type="Proteomes" id="UP001501920">
    <property type="component" value="Chromosome 10"/>
</dbReference>
<reference evidence="3 4" key="1">
    <citation type="submission" date="2020-10" db="EMBL/GenBank/DDBJ databases">
        <title>Pygocentrus nattereri (red-bellied piranha) genome, fPygNat1, primary haplotype.</title>
        <authorList>
            <person name="Myers G."/>
            <person name="Meyer A."/>
            <person name="Karagic N."/>
            <person name="Pippel M."/>
            <person name="Winkler S."/>
            <person name="Tracey A."/>
            <person name="Wood J."/>
            <person name="Formenti G."/>
            <person name="Howe K."/>
            <person name="Fedrigo O."/>
            <person name="Jarvis E.D."/>
        </authorList>
    </citation>
    <scope>NUCLEOTIDE SEQUENCE [LARGE SCALE GENOMIC DNA]</scope>
</reference>
<accession>A0AAR2JQZ1</accession>
<evidence type="ECO:0008006" key="5">
    <source>
        <dbReference type="Google" id="ProtNLM"/>
    </source>
</evidence>
<comment type="similarity">
    <text evidence="1">Belongs to the SNF7 family.</text>
</comment>
<dbReference type="Gene3D" id="6.10.140.1230">
    <property type="match status" value="1"/>
</dbReference>
<dbReference type="Ensembl" id="ENSPNAT00000087668.1">
    <property type="protein sequence ID" value="ENSPNAP00000054435.1"/>
    <property type="gene ID" value="ENSPNAG00000031317.1"/>
</dbReference>
<evidence type="ECO:0000313" key="4">
    <source>
        <dbReference type="Proteomes" id="UP001501920"/>
    </source>
</evidence>
<evidence type="ECO:0000256" key="1">
    <source>
        <dbReference type="ARBA" id="ARBA00006190"/>
    </source>
</evidence>
<name>A0AAR2JQZ1_PYGNA</name>
<protein>
    <recommendedName>
        <fullName evidence="5">Charged multivesicular body protein 3</fullName>
    </recommendedName>
</protein>
<dbReference type="AlphaFoldDB" id="A0AAR2JQZ1"/>
<dbReference type="GO" id="GO:0007034">
    <property type="term" value="P:vacuolar transport"/>
    <property type="evidence" value="ECO:0007669"/>
    <property type="project" value="InterPro"/>
</dbReference>
<dbReference type="PANTHER" id="PTHR10476">
    <property type="entry name" value="CHARGED MULTIVESICULAR BODY PROTEIN"/>
    <property type="match status" value="1"/>
</dbReference>
<organism evidence="3 4">
    <name type="scientific">Pygocentrus nattereri</name>
    <name type="common">Red-bellied piranha</name>
    <dbReference type="NCBI Taxonomy" id="42514"/>
    <lineage>
        <taxon>Eukaryota</taxon>
        <taxon>Metazoa</taxon>
        <taxon>Chordata</taxon>
        <taxon>Craniata</taxon>
        <taxon>Vertebrata</taxon>
        <taxon>Euteleostomi</taxon>
        <taxon>Actinopterygii</taxon>
        <taxon>Neopterygii</taxon>
        <taxon>Teleostei</taxon>
        <taxon>Ostariophysi</taxon>
        <taxon>Characiformes</taxon>
        <taxon>Characoidei</taxon>
        <taxon>Pygocentrus</taxon>
    </lineage>
</organism>
<evidence type="ECO:0000313" key="3">
    <source>
        <dbReference type="Ensembl" id="ENSPNAP00000054435.1"/>
    </source>
</evidence>
<dbReference type="InterPro" id="IPR005024">
    <property type="entry name" value="Snf7_fam"/>
</dbReference>
<reference evidence="3" key="2">
    <citation type="submission" date="2025-08" db="UniProtKB">
        <authorList>
            <consortium name="Ensembl"/>
        </authorList>
    </citation>
    <scope>IDENTIFICATION</scope>
</reference>
<reference evidence="3" key="3">
    <citation type="submission" date="2025-09" db="UniProtKB">
        <authorList>
            <consortium name="Ensembl"/>
        </authorList>
    </citation>
    <scope>IDENTIFICATION</scope>
</reference>
<feature type="region of interest" description="Disordered" evidence="2">
    <location>
        <begin position="76"/>
        <end position="116"/>
    </location>
</feature>
<dbReference type="GeneTree" id="ENSGT00950000182832"/>
<feature type="compositionally biased region" description="Acidic residues" evidence="2">
    <location>
        <begin position="96"/>
        <end position="106"/>
    </location>
</feature>
<keyword evidence="4" id="KW-1185">Reference proteome</keyword>
<proteinExistence type="inferred from homology"/>
<evidence type="ECO:0000256" key="2">
    <source>
        <dbReference type="SAM" id="MobiDB-lite"/>
    </source>
</evidence>
<sequence>MGLFGKTNERPPKDLINEWSLKIRKEMRVIDRQIREEMLEDTFESMEDGEEMEEAAEAEIDRILFEITAGALGKAPSKVTDALPEPVPDSGAAAASEEEEEEDIEEMQSRLAALRS</sequence>